<sequence>MVKLAVAGGSGNVASEIITGILAAKKHQVTILTRKEFTALEPGLQYKKVDYNDKASLISALEGIDVVFSFMVVHLDEGCIAQKNLIHACIDAGVKRFAPSEWGVKNNNGIYLYKHKDDIAEYLKEINRDKQVLEYTLFQPSLFLDYFAHPYPLSKTLYTWPFFIDYENKRAIVLDDGNQPIALTRISDISNIVALALDDPNPWPPVGGMRGTSTTINQLIALGEEIRGEKFQLEYVKGEDIEKGELKTSWVPAMTHPIIPLESREKFSKEFIVMFMVGILRGAWNTSDEWNKRYPDYKFTSAEEYLIEAWKGKS</sequence>
<dbReference type="GO" id="GO:0016491">
    <property type="term" value="F:oxidoreductase activity"/>
    <property type="evidence" value="ECO:0007669"/>
    <property type="project" value="UniProtKB-KW"/>
</dbReference>
<evidence type="ECO:0000256" key="3">
    <source>
        <dbReference type="ARBA" id="ARBA00023002"/>
    </source>
</evidence>
<reference evidence="5" key="1">
    <citation type="journal article" date="2020" name="Stud. Mycol.">
        <title>101 Dothideomycetes genomes: a test case for predicting lifestyles and emergence of pathogens.</title>
        <authorList>
            <person name="Haridas S."/>
            <person name="Albert R."/>
            <person name="Binder M."/>
            <person name="Bloem J."/>
            <person name="Labutti K."/>
            <person name="Salamov A."/>
            <person name="Andreopoulos B."/>
            <person name="Baker S."/>
            <person name="Barry K."/>
            <person name="Bills G."/>
            <person name="Bluhm B."/>
            <person name="Cannon C."/>
            <person name="Castanera R."/>
            <person name="Culley D."/>
            <person name="Daum C."/>
            <person name="Ezra D."/>
            <person name="Gonzalez J."/>
            <person name="Henrissat B."/>
            <person name="Kuo A."/>
            <person name="Liang C."/>
            <person name="Lipzen A."/>
            <person name="Lutzoni F."/>
            <person name="Magnuson J."/>
            <person name="Mondo S."/>
            <person name="Nolan M."/>
            <person name="Ohm R."/>
            <person name="Pangilinan J."/>
            <person name="Park H.-J."/>
            <person name="Ramirez L."/>
            <person name="Alfaro M."/>
            <person name="Sun H."/>
            <person name="Tritt A."/>
            <person name="Yoshinaga Y."/>
            <person name="Zwiers L.-H."/>
            <person name="Turgeon B."/>
            <person name="Goodwin S."/>
            <person name="Spatafora J."/>
            <person name="Crous P."/>
            <person name="Grigoriev I."/>
        </authorList>
    </citation>
    <scope>NUCLEOTIDE SEQUENCE</scope>
    <source>
        <strain evidence="5">CBS 207.26</strain>
    </source>
</reference>
<dbReference type="OrthoDB" id="10000533at2759"/>
<keyword evidence="6" id="KW-1185">Reference proteome</keyword>
<evidence type="ECO:0000259" key="4">
    <source>
        <dbReference type="Pfam" id="PF05368"/>
    </source>
</evidence>
<dbReference type="SUPFAM" id="SSF51735">
    <property type="entry name" value="NAD(P)-binding Rossmann-fold domains"/>
    <property type="match status" value="1"/>
</dbReference>
<dbReference type="InterPro" id="IPR045312">
    <property type="entry name" value="PCBER-like"/>
</dbReference>
<organism evidence="5 6">
    <name type="scientific">Zopfia rhizophila CBS 207.26</name>
    <dbReference type="NCBI Taxonomy" id="1314779"/>
    <lineage>
        <taxon>Eukaryota</taxon>
        <taxon>Fungi</taxon>
        <taxon>Dikarya</taxon>
        <taxon>Ascomycota</taxon>
        <taxon>Pezizomycotina</taxon>
        <taxon>Dothideomycetes</taxon>
        <taxon>Dothideomycetes incertae sedis</taxon>
        <taxon>Zopfiaceae</taxon>
        <taxon>Zopfia</taxon>
    </lineage>
</organism>
<evidence type="ECO:0000256" key="1">
    <source>
        <dbReference type="ARBA" id="ARBA00005725"/>
    </source>
</evidence>
<keyword evidence="2" id="KW-0521">NADP</keyword>
<dbReference type="Pfam" id="PF05368">
    <property type="entry name" value="NmrA"/>
    <property type="match status" value="1"/>
</dbReference>
<dbReference type="Proteomes" id="UP000800200">
    <property type="component" value="Unassembled WGS sequence"/>
</dbReference>
<name>A0A6A6DUJ0_9PEZI</name>
<dbReference type="CDD" id="cd05259">
    <property type="entry name" value="PCBER_SDR_a"/>
    <property type="match status" value="1"/>
</dbReference>
<protein>
    <submittedName>
        <fullName evidence="5">NmrA-like family protein-like protein</fullName>
    </submittedName>
</protein>
<dbReference type="InterPro" id="IPR051609">
    <property type="entry name" value="NmrA/Isoflavone_reductase-like"/>
</dbReference>
<dbReference type="AlphaFoldDB" id="A0A6A6DUJ0"/>
<feature type="domain" description="NmrA-like" evidence="4">
    <location>
        <begin position="3"/>
        <end position="306"/>
    </location>
</feature>
<gene>
    <name evidence="5" type="ORF">K469DRAFT_739880</name>
</gene>
<dbReference type="EMBL" id="ML994643">
    <property type="protein sequence ID" value="KAF2183341.1"/>
    <property type="molecule type" value="Genomic_DNA"/>
</dbReference>
<keyword evidence="3" id="KW-0560">Oxidoreductase</keyword>
<dbReference type="InterPro" id="IPR036291">
    <property type="entry name" value="NAD(P)-bd_dom_sf"/>
</dbReference>
<dbReference type="Gene3D" id="3.40.50.720">
    <property type="entry name" value="NAD(P)-binding Rossmann-like Domain"/>
    <property type="match status" value="1"/>
</dbReference>
<evidence type="ECO:0000256" key="2">
    <source>
        <dbReference type="ARBA" id="ARBA00022857"/>
    </source>
</evidence>
<evidence type="ECO:0000313" key="6">
    <source>
        <dbReference type="Proteomes" id="UP000800200"/>
    </source>
</evidence>
<comment type="similarity">
    <text evidence="1">Belongs to the NmrA-type oxidoreductase family. Isoflavone reductase subfamily.</text>
</comment>
<dbReference type="InterPro" id="IPR008030">
    <property type="entry name" value="NmrA-like"/>
</dbReference>
<proteinExistence type="inferred from homology"/>
<dbReference type="PANTHER" id="PTHR47706:SF4">
    <property type="entry name" value="NMRA-LIKE DOMAIN-CONTAINING PROTEIN"/>
    <property type="match status" value="1"/>
</dbReference>
<evidence type="ECO:0000313" key="5">
    <source>
        <dbReference type="EMBL" id="KAF2183341.1"/>
    </source>
</evidence>
<dbReference type="Gene3D" id="3.90.25.10">
    <property type="entry name" value="UDP-galactose 4-epimerase, domain 1"/>
    <property type="match status" value="1"/>
</dbReference>
<dbReference type="PANTHER" id="PTHR47706">
    <property type="entry name" value="NMRA-LIKE FAMILY PROTEIN"/>
    <property type="match status" value="1"/>
</dbReference>
<accession>A0A6A6DUJ0</accession>